<organism evidence="2 3">
    <name type="scientific">Blastococcus saxobsidens</name>
    <dbReference type="NCBI Taxonomy" id="138336"/>
    <lineage>
        <taxon>Bacteria</taxon>
        <taxon>Bacillati</taxon>
        <taxon>Actinomycetota</taxon>
        <taxon>Actinomycetes</taxon>
        <taxon>Geodermatophilales</taxon>
        <taxon>Geodermatophilaceae</taxon>
        <taxon>Blastococcus</taxon>
    </lineage>
</organism>
<accession>A0A6L9VYN1</accession>
<protein>
    <submittedName>
        <fullName evidence="2">Alpha/beta hydrolase</fullName>
    </submittedName>
</protein>
<dbReference type="InterPro" id="IPR012908">
    <property type="entry name" value="PGAP1-ab_dom-like"/>
</dbReference>
<gene>
    <name evidence="2" type="ORF">GCU60_02685</name>
</gene>
<dbReference type="Gene3D" id="3.40.50.1820">
    <property type="entry name" value="alpha/beta hydrolase"/>
    <property type="match status" value="1"/>
</dbReference>
<dbReference type="GO" id="GO:0016788">
    <property type="term" value="F:hydrolase activity, acting on ester bonds"/>
    <property type="evidence" value="ECO:0007669"/>
    <property type="project" value="InterPro"/>
</dbReference>
<evidence type="ECO:0000313" key="3">
    <source>
        <dbReference type="Proteomes" id="UP000479241"/>
    </source>
</evidence>
<dbReference type="EMBL" id="JAAGWG010000002">
    <property type="protein sequence ID" value="NEK84672.1"/>
    <property type="molecule type" value="Genomic_DNA"/>
</dbReference>
<name>A0A6L9VYN1_9ACTN</name>
<dbReference type="Proteomes" id="UP000479241">
    <property type="component" value="Unassembled WGS sequence"/>
</dbReference>
<keyword evidence="2" id="KW-0378">Hydrolase</keyword>
<evidence type="ECO:0000313" key="2">
    <source>
        <dbReference type="EMBL" id="NEK84672.1"/>
    </source>
</evidence>
<dbReference type="InterPro" id="IPR029058">
    <property type="entry name" value="AB_hydrolase_fold"/>
</dbReference>
<feature type="domain" description="GPI inositol-deacylase PGAP1-like alpha/beta" evidence="1">
    <location>
        <begin position="310"/>
        <end position="393"/>
    </location>
</feature>
<proteinExistence type="predicted"/>
<reference evidence="2 3" key="1">
    <citation type="submission" date="2019-12" db="EMBL/GenBank/DDBJ databases">
        <title>the WGS of Blastococcus saxobsidens 67B17.</title>
        <authorList>
            <person name="Jiang Z."/>
        </authorList>
    </citation>
    <scope>NUCLEOTIDE SEQUENCE [LARGE SCALE GENOMIC DNA]</scope>
    <source>
        <strain evidence="2 3">67B17</strain>
    </source>
</reference>
<dbReference type="AlphaFoldDB" id="A0A6L9VYN1"/>
<dbReference type="Pfam" id="PF07819">
    <property type="entry name" value="PGAP1"/>
    <property type="match status" value="1"/>
</dbReference>
<dbReference type="RefSeq" id="WP_163202063.1">
    <property type="nucleotide sequence ID" value="NZ_JAAGWG010000002.1"/>
</dbReference>
<dbReference type="SUPFAM" id="SSF53474">
    <property type="entry name" value="alpha/beta-Hydrolases"/>
    <property type="match status" value="1"/>
</dbReference>
<sequence>MSSPEIQVSGGAGGIEAELADLVTLARSSSELAEKLASTSLVCHGMLADGDLLASAVLNPAGVARFDAALLDALDGPRGLTVLAATFAARALALQGAAAAYEAADAALAEMADTIDWAQGFFWPVTVGGLVLEGAGRLLTDPVGTAVDIAALIDDPQRWLTEHPGVVDELMGSLPGVGSLVSVLTGELTAPWLGGGDVRAAARRLGQLWPDGTPVVTNLPDDDKAGAVTPPQSVSDLMVALNRRATRSSGEQDQIDVRVLTHADGTRAYIVDIPGTADWNLPGGSVNPQTHDLGTNVRVLGGDVTTRQEAIAEALRRAGASSSDPVMLVGHSQGGMVAAQAAHDARTPAFDFNVQSVVTAGSPIARADVPPSVQVLALENAHDIVPHLDSRENDDDPNVTTVVFDRQLGSIGENHGIGDAYQYGAEAVDRSDDPSIAAFRAHSAPFFARPGEKATVVAHVYEIGRK</sequence>
<comment type="caution">
    <text evidence="2">The sequence shown here is derived from an EMBL/GenBank/DDBJ whole genome shotgun (WGS) entry which is preliminary data.</text>
</comment>
<evidence type="ECO:0000259" key="1">
    <source>
        <dbReference type="Pfam" id="PF07819"/>
    </source>
</evidence>